<feature type="compositionally biased region" description="Polar residues" evidence="5">
    <location>
        <begin position="35"/>
        <end position="59"/>
    </location>
</feature>
<keyword evidence="3" id="KW-0862">Zinc</keyword>
<feature type="region of interest" description="Disordered" evidence="5">
    <location>
        <begin position="136"/>
        <end position="205"/>
    </location>
</feature>
<gene>
    <name evidence="7" type="primary">PmlGA01_140019900</name>
    <name evidence="7" type="ORF">PMLGA01_140019900</name>
</gene>
<proteinExistence type="predicted"/>
<evidence type="ECO:0000256" key="1">
    <source>
        <dbReference type="ARBA" id="ARBA00022723"/>
    </source>
</evidence>
<sequence>MDKTWRCNSCLVVNAENAEECACCMEKRTDDTIKQMNGSSVTTNGNVNNDSDYDCNNVSDNEKNKKKENEEDSSINTDTLVQGNDTNATETTKNNDSNNDENKEMFDGGGFIPSVKQSYDKQLANKSVFLSGITNNKTIPVSNKNNDENNNIKENKNSQNSSGEKTKKGATRSKDRKKIDKKERPPSTRIQPIRKCTQKKICYKT</sequence>
<protein>
    <recommendedName>
        <fullName evidence="6">RanBP2-type domain-containing protein</fullName>
    </recommendedName>
</protein>
<dbReference type="Proteomes" id="UP000219799">
    <property type="component" value="Chromosome 14"/>
</dbReference>
<organism evidence="7 8">
    <name type="scientific">Plasmodium malariae</name>
    <dbReference type="NCBI Taxonomy" id="5858"/>
    <lineage>
        <taxon>Eukaryota</taxon>
        <taxon>Sar</taxon>
        <taxon>Alveolata</taxon>
        <taxon>Apicomplexa</taxon>
        <taxon>Aconoidasida</taxon>
        <taxon>Haemosporida</taxon>
        <taxon>Plasmodiidae</taxon>
        <taxon>Plasmodium</taxon>
        <taxon>Plasmodium (Plasmodium)</taxon>
    </lineage>
</organism>
<feature type="compositionally biased region" description="Basic and acidic residues" evidence="5">
    <location>
        <begin position="145"/>
        <end position="156"/>
    </location>
</feature>
<dbReference type="InterPro" id="IPR001876">
    <property type="entry name" value="Znf_RanBP2"/>
</dbReference>
<reference evidence="7 8" key="1">
    <citation type="submission" date="2016-06" db="EMBL/GenBank/DDBJ databases">
        <authorList>
            <consortium name="Pathogen Informatics"/>
        </authorList>
    </citation>
    <scope>NUCLEOTIDE SEQUENCE [LARGE SCALE GENOMIC DNA]</scope>
    <source>
        <strain evidence="7">PmlGA01</strain>
    </source>
</reference>
<keyword evidence="1" id="KW-0479">Metal-binding</keyword>
<dbReference type="PROSITE" id="PS01358">
    <property type="entry name" value="ZF_RANBP2_1"/>
    <property type="match status" value="1"/>
</dbReference>
<evidence type="ECO:0000256" key="4">
    <source>
        <dbReference type="PROSITE-ProRule" id="PRU00322"/>
    </source>
</evidence>
<dbReference type="GO" id="GO:0008270">
    <property type="term" value="F:zinc ion binding"/>
    <property type="evidence" value="ECO:0007669"/>
    <property type="project" value="UniProtKB-KW"/>
</dbReference>
<dbReference type="EMBL" id="LT594502">
    <property type="protein sequence ID" value="SBT80705.1"/>
    <property type="molecule type" value="Genomic_DNA"/>
</dbReference>
<feature type="compositionally biased region" description="Basic and acidic residues" evidence="5">
    <location>
        <begin position="60"/>
        <end position="69"/>
    </location>
</feature>
<feature type="domain" description="RanBP2-type" evidence="6">
    <location>
        <begin position="1"/>
        <end position="30"/>
    </location>
</feature>
<dbReference type="AlphaFoldDB" id="A0A1C3L2D4"/>
<evidence type="ECO:0000256" key="3">
    <source>
        <dbReference type="ARBA" id="ARBA00022833"/>
    </source>
</evidence>
<evidence type="ECO:0000259" key="6">
    <source>
        <dbReference type="PROSITE" id="PS50199"/>
    </source>
</evidence>
<feature type="region of interest" description="Disordered" evidence="5">
    <location>
        <begin position="35"/>
        <end position="109"/>
    </location>
</feature>
<dbReference type="PROSITE" id="PS50199">
    <property type="entry name" value="ZF_RANBP2_2"/>
    <property type="match status" value="1"/>
</dbReference>
<evidence type="ECO:0000313" key="7">
    <source>
        <dbReference type="EMBL" id="SBT80705.1"/>
    </source>
</evidence>
<dbReference type="VEuPathDB" id="PlasmoDB:PmUG01_14034100"/>
<evidence type="ECO:0000313" key="8">
    <source>
        <dbReference type="Proteomes" id="UP000219799"/>
    </source>
</evidence>
<name>A0A1C3L2D4_PLAMA</name>
<feature type="compositionally biased region" description="Basic residues" evidence="5">
    <location>
        <begin position="196"/>
        <end position="205"/>
    </location>
</feature>
<feature type="compositionally biased region" description="Polar residues" evidence="5">
    <location>
        <begin position="74"/>
        <end position="88"/>
    </location>
</feature>
<accession>A0A1C3L2D4</accession>
<evidence type="ECO:0000256" key="2">
    <source>
        <dbReference type="ARBA" id="ARBA00022771"/>
    </source>
</evidence>
<keyword evidence="2 4" id="KW-0863">Zinc-finger</keyword>
<feature type="compositionally biased region" description="Basic and acidic residues" evidence="5">
    <location>
        <begin position="177"/>
        <end position="186"/>
    </location>
</feature>
<evidence type="ECO:0000256" key="5">
    <source>
        <dbReference type="SAM" id="MobiDB-lite"/>
    </source>
</evidence>